<dbReference type="RefSeq" id="XP_001515596.2">
    <property type="nucleotide sequence ID" value="XM_001515546.4"/>
</dbReference>
<dbReference type="GeneID" id="100085222"/>
<gene>
    <name evidence="3" type="primary">LOC100085222</name>
</gene>
<dbReference type="InParanoid" id="F6YHQ4"/>
<dbReference type="InterPro" id="IPR020843">
    <property type="entry name" value="ER"/>
</dbReference>
<comment type="similarity">
    <text evidence="1">Belongs to the zinc-containing alcohol dehydrogenase family. Quinone oxidoreductase subfamily.</text>
</comment>
<dbReference type="Pfam" id="PF08240">
    <property type="entry name" value="ADH_N"/>
    <property type="match status" value="1"/>
</dbReference>
<evidence type="ECO:0000256" key="1">
    <source>
        <dbReference type="ARBA" id="ARBA00010371"/>
    </source>
</evidence>
<dbReference type="Gene3D" id="3.40.50.720">
    <property type="entry name" value="NAD(P)-binding Rossmann-like Domain"/>
    <property type="match status" value="1"/>
</dbReference>
<reference evidence="3" key="1">
    <citation type="submission" date="2025-08" db="UniProtKB">
        <authorList>
            <consortium name="Ensembl"/>
        </authorList>
    </citation>
    <scope>IDENTIFICATION</scope>
    <source>
        <strain evidence="3">Glennie</strain>
    </source>
</reference>
<dbReference type="OMA" id="CDIRGVF"/>
<dbReference type="CDD" id="cd08241">
    <property type="entry name" value="QOR1"/>
    <property type="match status" value="1"/>
</dbReference>
<organism evidence="3 4">
    <name type="scientific">Ornithorhynchus anatinus</name>
    <name type="common">Duckbill platypus</name>
    <dbReference type="NCBI Taxonomy" id="9258"/>
    <lineage>
        <taxon>Eukaryota</taxon>
        <taxon>Metazoa</taxon>
        <taxon>Chordata</taxon>
        <taxon>Craniata</taxon>
        <taxon>Vertebrata</taxon>
        <taxon>Euteleostomi</taxon>
        <taxon>Mammalia</taxon>
        <taxon>Monotremata</taxon>
        <taxon>Ornithorhynchidae</taxon>
        <taxon>Ornithorhynchus</taxon>
    </lineage>
</organism>
<dbReference type="GeneTree" id="ENSGT00940000162916"/>
<dbReference type="OrthoDB" id="3509362at2759"/>
<dbReference type="SUPFAM" id="SSF50129">
    <property type="entry name" value="GroES-like"/>
    <property type="match status" value="1"/>
</dbReference>
<dbReference type="Bgee" id="ENSOANG00000000952">
    <property type="expression patterns" value="Expressed in heart and 8 other cell types or tissues"/>
</dbReference>
<dbReference type="Gene3D" id="3.90.180.10">
    <property type="entry name" value="Medium-chain alcohol dehydrogenases, catalytic domain"/>
    <property type="match status" value="1"/>
</dbReference>
<feature type="domain" description="Enoyl reductase (ER)" evidence="2">
    <location>
        <begin position="50"/>
        <end position="364"/>
    </location>
</feature>
<evidence type="ECO:0000259" key="2">
    <source>
        <dbReference type="SMART" id="SM00829"/>
    </source>
</evidence>
<dbReference type="PANTHER" id="PTHR43677:SF4">
    <property type="entry name" value="QUINONE OXIDOREDUCTASE-LIKE PROTEIN 2"/>
    <property type="match status" value="1"/>
</dbReference>
<dbReference type="STRING" id="9258.ENSOANP00000001501"/>
<dbReference type="Pfam" id="PF00107">
    <property type="entry name" value="ADH_zinc_N"/>
    <property type="match status" value="1"/>
</dbReference>
<name>F6YHQ4_ORNAN</name>
<dbReference type="KEGG" id="oaa:100085222"/>
<dbReference type="AlphaFoldDB" id="F6YHQ4"/>
<dbReference type="InterPro" id="IPR036291">
    <property type="entry name" value="NAD(P)-bd_dom_sf"/>
</dbReference>
<dbReference type="Ensembl" id="ENSOANT00000001502.3">
    <property type="protein sequence ID" value="ENSOANP00000001501.2"/>
    <property type="gene ID" value="ENSOANG00000000952.3"/>
</dbReference>
<dbReference type="InterPro" id="IPR051397">
    <property type="entry name" value="Zn-ADH-like_protein"/>
</dbReference>
<reference evidence="3" key="2">
    <citation type="submission" date="2025-09" db="UniProtKB">
        <authorList>
            <consortium name="Ensembl"/>
        </authorList>
    </citation>
    <scope>IDENTIFICATION</scope>
    <source>
        <strain evidence="3">Glennie</strain>
    </source>
</reference>
<sequence>MGPGRALALCGAGAPLALSPARTASWGRRSSAPRARAPGGPRFYRAALCTELQRPLLIGEAAARPLRPRQVRVGVHFCGVNFADILACRGQYQEKQPLPFTPGMEFSGVVLETGENVSIVKEGDRVICASGSQAMADECIIDQKDLWQIPEGVPFQEAAALPVSYGTAFLALEHRACTKPGETVLVTAAAGATGLAMIDVASHVFQAKVIAAAGSDDKCRLALQRGAAASVNYSQVDLKEEVKKLTDGRGVDVAIDMVGGDVFLKALRSLTWEGRIVTVGFSGGSIPSIPANLLLLKNVSALGVYWGRYKEQDFSVFSRSLMSALRHTQEGRIQPHIGAVFKLEEVNEAFCHVTQRKSTGKVVISLK</sequence>
<dbReference type="eggNOG" id="KOG1198">
    <property type="taxonomic scope" value="Eukaryota"/>
</dbReference>
<dbReference type="SMART" id="SM00829">
    <property type="entry name" value="PKS_ER"/>
    <property type="match status" value="1"/>
</dbReference>
<dbReference type="InterPro" id="IPR011032">
    <property type="entry name" value="GroES-like_sf"/>
</dbReference>
<dbReference type="InterPro" id="IPR013154">
    <property type="entry name" value="ADH-like_N"/>
</dbReference>
<accession>F6YHQ4</accession>
<dbReference type="GO" id="GO:0016491">
    <property type="term" value="F:oxidoreductase activity"/>
    <property type="evidence" value="ECO:0000318"/>
    <property type="project" value="GO_Central"/>
</dbReference>
<keyword evidence="4" id="KW-1185">Reference proteome</keyword>
<dbReference type="InterPro" id="IPR013149">
    <property type="entry name" value="ADH-like_C"/>
</dbReference>
<dbReference type="PANTHER" id="PTHR43677">
    <property type="entry name" value="SHORT-CHAIN DEHYDROGENASE/REDUCTASE"/>
    <property type="match status" value="1"/>
</dbReference>
<dbReference type="HOGENOM" id="CLU_026673_3_1_1"/>
<evidence type="ECO:0000313" key="3">
    <source>
        <dbReference type="Ensembl" id="ENSOANP00000001501.2"/>
    </source>
</evidence>
<dbReference type="SUPFAM" id="SSF51735">
    <property type="entry name" value="NAD(P)-binding Rossmann-fold domains"/>
    <property type="match status" value="1"/>
</dbReference>
<evidence type="ECO:0000313" key="4">
    <source>
        <dbReference type="Proteomes" id="UP000002279"/>
    </source>
</evidence>
<dbReference type="Proteomes" id="UP000002279">
    <property type="component" value="Unplaced"/>
</dbReference>
<proteinExistence type="inferred from homology"/>
<protein>
    <recommendedName>
        <fullName evidence="2">Enoyl reductase (ER) domain-containing protein</fullName>
    </recommendedName>
</protein>